<dbReference type="GO" id="GO:0005634">
    <property type="term" value="C:nucleus"/>
    <property type="evidence" value="ECO:0007669"/>
    <property type="project" value="UniProtKB-SubCell"/>
</dbReference>
<evidence type="ECO:0000256" key="2">
    <source>
        <dbReference type="ARBA" id="ARBA00023242"/>
    </source>
</evidence>
<protein>
    <recommendedName>
        <fullName evidence="5">CCT domain-containing protein</fullName>
    </recommendedName>
</protein>
<dbReference type="GO" id="GO:0006355">
    <property type="term" value="P:regulation of DNA-templated transcription"/>
    <property type="evidence" value="ECO:0007669"/>
    <property type="project" value="TreeGrafter"/>
</dbReference>
<dbReference type="PANTHER" id="PTHR31874">
    <property type="entry name" value="CCT MOTIF FAMILY PROTEIN, EXPRESSED"/>
    <property type="match status" value="1"/>
</dbReference>
<feature type="region of interest" description="Disordered" evidence="4">
    <location>
        <begin position="241"/>
        <end position="292"/>
    </location>
</feature>
<organism evidence="6 7">
    <name type="scientific">Astrephomene gubernaculifera</name>
    <dbReference type="NCBI Taxonomy" id="47775"/>
    <lineage>
        <taxon>Eukaryota</taxon>
        <taxon>Viridiplantae</taxon>
        <taxon>Chlorophyta</taxon>
        <taxon>core chlorophytes</taxon>
        <taxon>Chlorophyceae</taxon>
        <taxon>CS clade</taxon>
        <taxon>Chlamydomonadales</taxon>
        <taxon>Astrephomenaceae</taxon>
        <taxon>Astrephomene</taxon>
    </lineage>
</organism>
<gene>
    <name evidence="6" type="ORF">Agub_g12271</name>
</gene>
<dbReference type="Pfam" id="PF06203">
    <property type="entry name" value="CCT"/>
    <property type="match status" value="1"/>
</dbReference>
<dbReference type="PROSITE" id="PS51017">
    <property type="entry name" value="CCT"/>
    <property type="match status" value="1"/>
</dbReference>
<accession>A0AAD3HRD2</accession>
<evidence type="ECO:0000256" key="4">
    <source>
        <dbReference type="SAM" id="MobiDB-lite"/>
    </source>
</evidence>
<dbReference type="AlphaFoldDB" id="A0AAD3HRD2"/>
<dbReference type="InterPro" id="IPR052453">
    <property type="entry name" value="CONSTANS-like_ZF"/>
</dbReference>
<reference evidence="6 7" key="1">
    <citation type="journal article" date="2021" name="Sci. Rep.">
        <title>Genome sequencing of the multicellular alga Astrephomene provides insights into convergent evolution of germ-soma differentiation.</title>
        <authorList>
            <person name="Yamashita S."/>
            <person name="Yamamoto K."/>
            <person name="Matsuzaki R."/>
            <person name="Suzuki S."/>
            <person name="Yamaguchi H."/>
            <person name="Hirooka S."/>
            <person name="Minakuchi Y."/>
            <person name="Miyagishima S."/>
            <person name="Kawachi M."/>
            <person name="Toyoda A."/>
            <person name="Nozaki H."/>
        </authorList>
    </citation>
    <scope>NUCLEOTIDE SEQUENCE [LARGE SCALE GENOMIC DNA]</scope>
    <source>
        <strain evidence="6 7">NIES-4017</strain>
    </source>
</reference>
<evidence type="ECO:0000313" key="6">
    <source>
        <dbReference type="EMBL" id="GFR50121.1"/>
    </source>
</evidence>
<comment type="caution">
    <text evidence="6">The sequence shown here is derived from an EMBL/GenBank/DDBJ whole genome shotgun (WGS) entry which is preliminary data.</text>
</comment>
<evidence type="ECO:0000313" key="7">
    <source>
        <dbReference type="Proteomes" id="UP001054857"/>
    </source>
</evidence>
<sequence>MARLVLDPMGVLSAWEKMGGSAFASDDAHLDDPTSFTLDLSNWESSFKPLAASSAASRIDTNIFTSLFTPAEMSLGGFLPGCCNPAPLTCESSPQVVPICSSASLPAPSEDCLQLQLSPADAAAVLDDDYSLLGQAAACSPFDTPEDIMALQFPADWEVTPDDVAALASPSHSGEAGVVPVLGSAASLLPAEPCCTSAETNAGGALTRLATGSAASALPPSFFVPVCGRAEGLACGLQSIKQEPSSDSEPEPPFPSSTPASEAAYDIKEETPAEAPAHLGPPLPPSHSLPARQPSTLLKAHQTRSQAATGAPASAAAVTTTAAAAAPAPPASPSSLPSGSVSGSAVHIRTRAECLERYRQKKARRMFTKKIRYQLRKINADKRPRIKGRFVKKEELAEFLAAQRAGGCGAGGEGCDDGYPFLGADMMDSDDE</sequence>
<dbReference type="InterPro" id="IPR010402">
    <property type="entry name" value="CCT_domain"/>
</dbReference>
<evidence type="ECO:0000256" key="3">
    <source>
        <dbReference type="PROSITE-ProRule" id="PRU00357"/>
    </source>
</evidence>
<evidence type="ECO:0000256" key="1">
    <source>
        <dbReference type="ARBA" id="ARBA00004123"/>
    </source>
</evidence>
<evidence type="ECO:0000259" key="5">
    <source>
        <dbReference type="PROSITE" id="PS51017"/>
    </source>
</evidence>
<comment type="subcellular location">
    <subcellularLocation>
        <location evidence="1 3">Nucleus</location>
    </subcellularLocation>
</comment>
<dbReference type="Proteomes" id="UP001054857">
    <property type="component" value="Unassembled WGS sequence"/>
</dbReference>
<keyword evidence="2 3" id="KW-0539">Nucleus</keyword>
<name>A0AAD3HRD2_9CHLO</name>
<dbReference type="PANTHER" id="PTHR31874:SF1">
    <property type="entry name" value="ZINC FINGER PROTEIN CONSTANS-LIKE 6"/>
    <property type="match status" value="1"/>
</dbReference>
<feature type="domain" description="CCT" evidence="5">
    <location>
        <begin position="351"/>
        <end position="393"/>
    </location>
</feature>
<proteinExistence type="predicted"/>
<dbReference type="EMBL" id="BMAR01000035">
    <property type="protein sequence ID" value="GFR50121.1"/>
    <property type="molecule type" value="Genomic_DNA"/>
</dbReference>
<keyword evidence="7" id="KW-1185">Reference proteome</keyword>